<reference evidence="2 3" key="1">
    <citation type="submission" date="2017-07" db="EMBL/GenBank/DDBJ databases">
        <title>The genome sequence of Paludifilum halophilum highlights mechanisms for microbial adaptation to high salt environemnts.</title>
        <authorList>
            <person name="Belbahri L."/>
        </authorList>
    </citation>
    <scope>NUCLEOTIDE SEQUENCE [LARGE SCALE GENOMIC DNA]</scope>
    <source>
        <strain evidence="2 3">DSM 102817</strain>
    </source>
</reference>
<accession>A0A235BA09</accession>
<sequence length="62" mass="7365">MASIERTAYPRLKRLYTVKELERVYTPSREETRFVYEITRGPKPLLSIMILLKTSQILGYFP</sequence>
<gene>
    <name evidence="2" type="ORF">CHM34_05085</name>
</gene>
<comment type="caution">
    <text evidence="2">The sequence shown here is derived from an EMBL/GenBank/DDBJ whole genome shotgun (WGS) entry which is preliminary data.</text>
</comment>
<dbReference type="OrthoDB" id="3538665at2"/>
<evidence type="ECO:0000313" key="2">
    <source>
        <dbReference type="EMBL" id="OYD09140.1"/>
    </source>
</evidence>
<proteinExistence type="predicted"/>
<feature type="domain" description="DUF4158" evidence="1">
    <location>
        <begin position="3"/>
        <end position="62"/>
    </location>
</feature>
<keyword evidence="3" id="KW-1185">Reference proteome</keyword>
<dbReference type="EMBL" id="NOWF01000002">
    <property type="protein sequence ID" value="OYD09140.1"/>
    <property type="molecule type" value="Genomic_DNA"/>
</dbReference>
<dbReference type="Proteomes" id="UP000215459">
    <property type="component" value="Unassembled WGS sequence"/>
</dbReference>
<dbReference type="InterPro" id="IPR025296">
    <property type="entry name" value="DUF4158"/>
</dbReference>
<dbReference type="Pfam" id="PF13700">
    <property type="entry name" value="DUF4158"/>
    <property type="match status" value="1"/>
</dbReference>
<name>A0A235BA09_9BACL</name>
<evidence type="ECO:0000313" key="3">
    <source>
        <dbReference type="Proteomes" id="UP000215459"/>
    </source>
</evidence>
<protein>
    <recommendedName>
        <fullName evidence="1">DUF4158 domain-containing protein</fullName>
    </recommendedName>
</protein>
<dbReference type="AlphaFoldDB" id="A0A235BA09"/>
<organism evidence="2 3">
    <name type="scientific">Paludifilum halophilum</name>
    <dbReference type="NCBI Taxonomy" id="1642702"/>
    <lineage>
        <taxon>Bacteria</taxon>
        <taxon>Bacillati</taxon>
        <taxon>Bacillota</taxon>
        <taxon>Bacilli</taxon>
        <taxon>Bacillales</taxon>
        <taxon>Thermoactinomycetaceae</taxon>
        <taxon>Paludifilum</taxon>
    </lineage>
</organism>
<evidence type="ECO:0000259" key="1">
    <source>
        <dbReference type="Pfam" id="PF13700"/>
    </source>
</evidence>